<keyword evidence="5" id="KW-0804">Transcription</keyword>
<evidence type="ECO:0000313" key="9">
    <source>
        <dbReference type="Proteomes" id="UP000178526"/>
    </source>
</evidence>
<keyword evidence="2" id="KW-0902">Two-component regulatory system</keyword>
<dbReference type="PROSITE" id="PS50110">
    <property type="entry name" value="RESPONSE_REGULATORY"/>
    <property type="match status" value="1"/>
</dbReference>
<dbReference type="PANTHER" id="PTHR44591:SF18">
    <property type="entry name" value="REGULATORY PROTEIN"/>
    <property type="match status" value="1"/>
</dbReference>
<evidence type="ECO:0000256" key="5">
    <source>
        <dbReference type="ARBA" id="ARBA00023163"/>
    </source>
</evidence>
<evidence type="ECO:0000256" key="1">
    <source>
        <dbReference type="ARBA" id="ARBA00022553"/>
    </source>
</evidence>
<protein>
    <recommendedName>
        <fullName evidence="7">Response regulatory domain-containing protein</fullName>
    </recommendedName>
</protein>
<evidence type="ECO:0000256" key="3">
    <source>
        <dbReference type="ARBA" id="ARBA00023015"/>
    </source>
</evidence>
<proteinExistence type="predicted"/>
<keyword evidence="3" id="KW-0805">Transcription regulation</keyword>
<evidence type="ECO:0000256" key="6">
    <source>
        <dbReference type="PROSITE-ProRule" id="PRU00169"/>
    </source>
</evidence>
<dbReference type="Pfam" id="PF00072">
    <property type="entry name" value="Response_reg"/>
    <property type="match status" value="1"/>
</dbReference>
<dbReference type="PANTHER" id="PTHR44591">
    <property type="entry name" value="STRESS RESPONSE REGULATOR PROTEIN 1"/>
    <property type="match status" value="1"/>
</dbReference>
<name>A0A1F7RD35_9BACT</name>
<gene>
    <name evidence="8" type="ORF">A2042_02180</name>
</gene>
<dbReference type="GO" id="GO:0000160">
    <property type="term" value="P:phosphorelay signal transduction system"/>
    <property type="evidence" value="ECO:0007669"/>
    <property type="project" value="UniProtKB-KW"/>
</dbReference>
<evidence type="ECO:0000259" key="7">
    <source>
        <dbReference type="PROSITE" id="PS50110"/>
    </source>
</evidence>
<dbReference type="SMART" id="SM00448">
    <property type="entry name" value="REC"/>
    <property type="match status" value="1"/>
</dbReference>
<evidence type="ECO:0000256" key="2">
    <source>
        <dbReference type="ARBA" id="ARBA00023012"/>
    </source>
</evidence>
<keyword evidence="1 6" id="KW-0597">Phosphoprotein</keyword>
<accession>A0A1F7RD35</accession>
<dbReference type="AlphaFoldDB" id="A0A1F7RD35"/>
<evidence type="ECO:0000313" key="8">
    <source>
        <dbReference type="EMBL" id="OGL39469.1"/>
    </source>
</evidence>
<dbReference type="InterPro" id="IPR001789">
    <property type="entry name" value="Sig_transdc_resp-reg_receiver"/>
</dbReference>
<feature type="domain" description="Response regulatory" evidence="7">
    <location>
        <begin position="3"/>
        <end position="115"/>
    </location>
</feature>
<dbReference type="SUPFAM" id="SSF52172">
    <property type="entry name" value="CheY-like"/>
    <property type="match status" value="1"/>
</dbReference>
<dbReference type="Proteomes" id="UP000178526">
    <property type="component" value="Unassembled WGS sequence"/>
</dbReference>
<dbReference type="InterPro" id="IPR050595">
    <property type="entry name" value="Bact_response_regulator"/>
</dbReference>
<sequence length="116" mass="13281">MKTILVIEDEKSISQLYQEELEEEGYKVILASDGTDGIYKLKNENVDLVVLDIKLPNIDGRMAFKEIKKIKKDIPVIVNTAYSQYRSDFEHLKANAYVVKSFDLSELKEAIKKLIG</sequence>
<feature type="modified residue" description="4-aspartylphosphate" evidence="6">
    <location>
        <position position="52"/>
    </location>
</feature>
<evidence type="ECO:0000256" key="4">
    <source>
        <dbReference type="ARBA" id="ARBA00023125"/>
    </source>
</evidence>
<keyword evidence="4" id="KW-0238">DNA-binding</keyword>
<dbReference type="Gene3D" id="3.40.50.2300">
    <property type="match status" value="1"/>
</dbReference>
<comment type="caution">
    <text evidence="8">The sequence shown here is derived from an EMBL/GenBank/DDBJ whole genome shotgun (WGS) entry which is preliminary data.</text>
</comment>
<dbReference type="InterPro" id="IPR011006">
    <property type="entry name" value="CheY-like_superfamily"/>
</dbReference>
<organism evidence="8 9">
    <name type="scientific">Candidatus Schekmanbacteria bacterium GWA2_38_11</name>
    <dbReference type="NCBI Taxonomy" id="1817876"/>
    <lineage>
        <taxon>Bacteria</taxon>
        <taxon>Candidatus Schekmaniibacteriota</taxon>
    </lineage>
</organism>
<dbReference type="EMBL" id="MGDB01000118">
    <property type="protein sequence ID" value="OGL39469.1"/>
    <property type="molecule type" value="Genomic_DNA"/>
</dbReference>
<reference evidence="8 9" key="1">
    <citation type="journal article" date="2016" name="Nat. Commun.">
        <title>Thousands of microbial genomes shed light on interconnected biogeochemical processes in an aquifer system.</title>
        <authorList>
            <person name="Anantharaman K."/>
            <person name="Brown C.T."/>
            <person name="Hug L.A."/>
            <person name="Sharon I."/>
            <person name="Castelle C.J."/>
            <person name="Probst A.J."/>
            <person name="Thomas B.C."/>
            <person name="Singh A."/>
            <person name="Wilkins M.J."/>
            <person name="Karaoz U."/>
            <person name="Brodie E.L."/>
            <person name="Williams K.H."/>
            <person name="Hubbard S.S."/>
            <person name="Banfield J.F."/>
        </authorList>
    </citation>
    <scope>NUCLEOTIDE SEQUENCE [LARGE SCALE GENOMIC DNA]</scope>
</reference>
<dbReference type="FunFam" id="3.40.50.2300:FF:000001">
    <property type="entry name" value="DNA-binding response regulator PhoB"/>
    <property type="match status" value="1"/>
</dbReference>
<dbReference type="GO" id="GO:0003677">
    <property type="term" value="F:DNA binding"/>
    <property type="evidence" value="ECO:0007669"/>
    <property type="project" value="UniProtKB-KW"/>
</dbReference>